<keyword evidence="2" id="KW-1185">Reference proteome</keyword>
<dbReference type="InterPro" id="IPR021333">
    <property type="entry name" value="DUF2946"/>
</dbReference>
<dbReference type="Pfam" id="PF11162">
    <property type="entry name" value="DUF2946"/>
    <property type="match status" value="1"/>
</dbReference>
<gene>
    <name evidence="1" type="ORF">C7402_103182</name>
</gene>
<protein>
    <recommendedName>
        <fullName evidence="3">DUF2946 family protein</fullName>
    </recommendedName>
</protein>
<proteinExistence type="predicted"/>
<evidence type="ECO:0008006" key="3">
    <source>
        <dbReference type="Google" id="ProtNLM"/>
    </source>
</evidence>
<reference evidence="1 2" key="1">
    <citation type="submission" date="2018-05" db="EMBL/GenBank/DDBJ databases">
        <title>Genomic Encyclopedia of Type Strains, Phase IV (KMG-V): Genome sequencing to study the core and pangenomes of soil and plant-associated prokaryotes.</title>
        <authorList>
            <person name="Whitman W."/>
        </authorList>
    </citation>
    <scope>NUCLEOTIDE SEQUENCE [LARGE SCALE GENOMIC DNA]</scope>
    <source>
        <strain evidence="1 2">SCZa-39</strain>
    </source>
</reference>
<dbReference type="EMBL" id="QEOB01000003">
    <property type="protein sequence ID" value="PVX85605.1"/>
    <property type="molecule type" value="Genomic_DNA"/>
</dbReference>
<dbReference type="RefSeq" id="WP_116610138.1">
    <property type="nucleotide sequence ID" value="NZ_QEOB01000003.1"/>
</dbReference>
<sequence length="122" mass="12633">MTAFTRASKQSGTWLALLAMCLFVFAPLISQMNAAARGIEPNAAICSASPFGHAPRLAHTGSLSACDYCDLLATPAAPPPIAVPTPGWLPLLTAVVVMPAWPVDLPVIAYFAGYPRAPPSGS</sequence>
<accession>A0ABX5KWZ4</accession>
<evidence type="ECO:0000313" key="2">
    <source>
        <dbReference type="Proteomes" id="UP000245712"/>
    </source>
</evidence>
<name>A0ABX5KWZ4_9BURK</name>
<dbReference type="Proteomes" id="UP000245712">
    <property type="component" value="Unassembled WGS sequence"/>
</dbReference>
<evidence type="ECO:0000313" key="1">
    <source>
        <dbReference type="EMBL" id="PVX85605.1"/>
    </source>
</evidence>
<comment type="caution">
    <text evidence="1">The sequence shown here is derived from an EMBL/GenBank/DDBJ whole genome shotgun (WGS) entry which is preliminary data.</text>
</comment>
<organism evidence="1 2">
    <name type="scientific">Paraburkholderia unamae</name>
    <dbReference type="NCBI Taxonomy" id="219649"/>
    <lineage>
        <taxon>Bacteria</taxon>
        <taxon>Pseudomonadati</taxon>
        <taxon>Pseudomonadota</taxon>
        <taxon>Betaproteobacteria</taxon>
        <taxon>Burkholderiales</taxon>
        <taxon>Burkholderiaceae</taxon>
        <taxon>Paraburkholderia</taxon>
    </lineage>
</organism>